<proteinExistence type="predicted"/>
<protein>
    <submittedName>
        <fullName evidence="1">Putative secreted protein</fullName>
    </submittedName>
</protein>
<name>A0A2M4D0K1_ANODA</name>
<evidence type="ECO:0000313" key="1">
    <source>
        <dbReference type="EMBL" id="MBW71102.1"/>
    </source>
</evidence>
<reference evidence="1" key="1">
    <citation type="submission" date="2018-01" db="EMBL/GenBank/DDBJ databases">
        <title>An insight into the sialome of Amazonian anophelines.</title>
        <authorList>
            <person name="Ribeiro J.M."/>
            <person name="Scarpassa V."/>
            <person name="Calvo E."/>
        </authorList>
    </citation>
    <scope>NUCLEOTIDE SEQUENCE</scope>
</reference>
<accession>A0A2M4D0K1</accession>
<sequence>MAFQCTCVLAWRGVATATMRQIAAQNTTTTSPLSLSCSLSSPICLSASSSFHCAGGLQRGKPVDRRRRLWPRPHHLYYTGSGVE</sequence>
<dbReference type="AlphaFoldDB" id="A0A2M4D0K1"/>
<organism evidence="1">
    <name type="scientific">Anopheles darlingi</name>
    <name type="common">Mosquito</name>
    <dbReference type="NCBI Taxonomy" id="43151"/>
    <lineage>
        <taxon>Eukaryota</taxon>
        <taxon>Metazoa</taxon>
        <taxon>Ecdysozoa</taxon>
        <taxon>Arthropoda</taxon>
        <taxon>Hexapoda</taxon>
        <taxon>Insecta</taxon>
        <taxon>Pterygota</taxon>
        <taxon>Neoptera</taxon>
        <taxon>Endopterygota</taxon>
        <taxon>Diptera</taxon>
        <taxon>Nematocera</taxon>
        <taxon>Culicoidea</taxon>
        <taxon>Culicidae</taxon>
        <taxon>Anophelinae</taxon>
        <taxon>Anopheles</taxon>
    </lineage>
</organism>
<dbReference type="EMBL" id="GGFL01006924">
    <property type="protein sequence ID" value="MBW71102.1"/>
    <property type="molecule type" value="Transcribed_RNA"/>
</dbReference>